<dbReference type="Gene3D" id="1.20.1560.10">
    <property type="entry name" value="ABC transporter type 1, transmembrane domain"/>
    <property type="match status" value="1"/>
</dbReference>
<feature type="transmembrane region" description="Helical" evidence="8">
    <location>
        <begin position="187"/>
        <end position="208"/>
    </location>
</feature>
<evidence type="ECO:0000259" key="9">
    <source>
        <dbReference type="PROSITE" id="PS50929"/>
    </source>
</evidence>
<gene>
    <name evidence="10" type="ORF">ERUC_LOCUS28810</name>
</gene>
<feature type="transmembrane region" description="Helical" evidence="8">
    <location>
        <begin position="161"/>
        <end position="181"/>
    </location>
</feature>
<evidence type="ECO:0000256" key="3">
    <source>
        <dbReference type="ARBA" id="ARBA00022692"/>
    </source>
</evidence>
<keyword evidence="11" id="KW-1185">Reference proteome</keyword>
<dbReference type="PANTHER" id="PTHR45136">
    <property type="entry name" value="ABC TRANSPORTER DOMAIN-CONTAINING PROTEIN"/>
    <property type="match status" value="1"/>
</dbReference>
<evidence type="ECO:0000256" key="7">
    <source>
        <dbReference type="ARBA" id="ARBA00023180"/>
    </source>
</evidence>
<feature type="transmembrane region" description="Helical" evidence="8">
    <location>
        <begin position="262"/>
        <end position="284"/>
    </location>
</feature>
<dbReference type="Pfam" id="PF00664">
    <property type="entry name" value="ABC_membrane"/>
    <property type="match status" value="1"/>
</dbReference>
<name>A0ABC8L2Y9_ERUVS</name>
<evidence type="ECO:0000256" key="5">
    <source>
        <dbReference type="ARBA" id="ARBA00022989"/>
    </source>
</evidence>
<protein>
    <recommendedName>
        <fullName evidence="9">ABC transmembrane type-1 domain-containing protein</fullName>
    </recommendedName>
</protein>
<evidence type="ECO:0000313" key="10">
    <source>
        <dbReference type="EMBL" id="CAH8363054.1"/>
    </source>
</evidence>
<organism evidence="10 11">
    <name type="scientific">Eruca vesicaria subsp. sativa</name>
    <name type="common">Garden rocket</name>
    <name type="synonym">Eruca sativa</name>
    <dbReference type="NCBI Taxonomy" id="29727"/>
    <lineage>
        <taxon>Eukaryota</taxon>
        <taxon>Viridiplantae</taxon>
        <taxon>Streptophyta</taxon>
        <taxon>Embryophyta</taxon>
        <taxon>Tracheophyta</taxon>
        <taxon>Spermatophyta</taxon>
        <taxon>Magnoliopsida</taxon>
        <taxon>eudicotyledons</taxon>
        <taxon>Gunneridae</taxon>
        <taxon>Pentapetalae</taxon>
        <taxon>rosids</taxon>
        <taxon>malvids</taxon>
        <taxon>Brassicales</taxon>
        <taxon>Brassicaceae</taxon>
        <taxon>Brassiceae</taxon>
        <taxon>Eruca</taxon>
    </lineage>
</organism>
<comment type="caution">
    <text evidence="10">The sequence shown here is derived from an EMBL/GenBank/DDBJ whole genome shotgun (WGS) entry which is preliminary data.</text>
</comment>
<feature type="transmembrane region" description="Helical" evidence="8">
    <location>
        <begin position="21"/>
        <end position="42"/>
    </location>
</feature>
<reference evidence="10 11" key="1">
    <citation type="submission" date="2022-03" db="EMBL/GenBank/DDBJ databases">
        <authorList>
            <person name="Macdonald S."/>
            <person name="Ahmed S."/>
            <person name="Newling K."/>
        </authorList>
    </citation>
    <scope>NUCLEOTIDE SEQUENCE [LARGE SCALE GENOMIC DNA]</scope>
</reference>
<evidence type="ECO:0000256" key="4">
    <source>
        <dbReference type="ARBA" id="ARBA00022737"/>
    </source>
</evidence>
<dbReference type="Proteomes" id="UP001642260">
    <property type="component" value="Unassembled WGS sequence"/>
</dbReference>
<dbReference type="EMBL" id="CAKOAT010352931">
    <property type="protein sequence ID" value="CAH8363054.1"/>
    <property type="molecule type" value="Genomic_DNA"/>
</dbReference>
<keyword evidence="3 8" id="KW-0812">Transmembrane</keyword>
<feature type="domain" description="ABC transmembrane type-1" evidence="9">
    <location>
        <begin position="35"/>
        <end position="311"/>
    </location>
</feature>
<evidence type="ECO:0000313" key="11">
    <source>
        <dbReference type="Proteomes" id="UP001642260"/>
    </source>
</evidence>
<keyword evidence="7" id="KW-0325">Glycoprotein</keyword>
<evidence type="ECO:0000256" key="2">
    <source>
        <dbReference type="ARBA" id="ARBA00022448"/>
    </source>
</evidence>
<keyword evidence="5 8" id="KW-1133">Transmembrane helix</keyword>
<dbReference type="PROSITE" id="PS50929">
    <property type="entry name" value="ABC_TM1F"/>
    <property type="match status" value="1"/>
</dbReference>
<dbReference type="PANTHER" id="PTHR45136:SF2">
    <property type="entry name" value="ABC TRANSPORTER DOMAIN-CONTAINING PROTEIN"/>
    <property type="match status" value="1"/>
</dbReference>
<evidence type="ECO:0000256" key="1">
    <source>
        <dbReference type="ARBA" id="ARBA00007577"/>
    </source>
</evidence>
<evidence type="ECO:0000256" key="6">
    <source>
        <dbReference type="ARBA" id="ARBA00023136"/>
    </source>
</evidence>
<feature type="transmembrane region" description="Helical" evidence="8">
    <location>
        <begin position="84"/>
        <end position="103"/>
    </location>
</feature>
<accession>A0ABC8L2Y9</accession>
<dbReference type="AlphaFoldDB" id="A0ABC8L2Y9"/>
<dbReference type="InterPro" id="IPR036640">
    <property type="entry name" value="ABC1_TM_sf"/>
</dbReference>
<sequence length="311" mass="34558">MASREKTDQSVSSKSSCNIHVIFRFADWIDIVLMVLGTVGAIGDGMSTNVALVFASKIMNSLGYGQHNPHTTTFKDEVQKCSLYFVYLGLAILGVAFMEGYCWSKTSERQVEKIRRTYLKAVLRQEVSFFESEDASISEIIHTISTDTSLIQQLLSEKVPIFLMNTSVFITGLVFAAYFSWRLTLVALPSLLLLLIPGLIYGKYLVYLSKKSYKEYAKANSIVEQALSSIKTVLSFTAETQIIKSYSEILERHKKLGLKQGLAKGLAVGSTGISFTIWAFLAWYGSRLVMHKQETGGRIYAAGISFILSGL</sequence>
<comment type="similarity">
    <text evidence="1">Belongs to the ABC transporter superfamily. ABCB family. Multidrug resistance exporter (TC 3.A.1.201) subfamily.</text>
</comment>
<keyword evidence="2" id="KW-0813">Transport</keyword>
<evidence type="ECO:0000256" key="8">
    <source>
        <dbReference type="SAM" id="Phobius"/>
    </source>
</evidence>
<dbReference type="SUPFAM" id="SSF90123">
    <property type="entry name" value="ABC transporter transmembrane region"/>
    <property type="match status" value="1"/>
</dbReference>
<keyword evidence="6 8" id="KW-0472">Membrane</keyword>
<proteinExistence type="inferred from homology"/>
<dbReference type="InterPro" id="IPR011527">
    <property type="entry name" value="ABC1_TM_dom"/>
</dbReference>
<dbReference type="CDD" id="cd18577">
    <property type="entry name" value="ABC_6TM_Pgp_ABCB1_D1_like"/>
    <property type="match status" value="1"/>
</dbReference>
<keyword evidence="4" id="KW-0677">Repeat</keyword>